<feature type="compositionally biased region" description="Basic residues" evidence="1">
    <location>
        <begin position="58"/>
        <end position="68"/>
    </location>
</feature>
<evidence type="ECO:0000256" key="1">
    <source>
        <dbReference type="SAM" id="MobiDB-lite"/>
    </source>
</evidence>
<dbReference type="Proteomes" id="UP000635142">
    <property type="component" value="Unassembled WGS sequence"/>
</dbReference>
<organism evidence="2 3">
    <name type="scientific">Sulfitobacter aestuariivivens</name>
    <dbReference type="NCBI Taxonomy" id="2766981"/>
    <lineage>
        <taxon>Bacteria</taxon>
        <taxon>Pseudomonadati</taxon>
        <taxon>Pseudomonadota</taxon>
        <taxon>Alphaproteobacteria</taxon>
        <taxon>Rhodobacterales</taxon>
        <taxon>Roseobacteraceae</taxon>
        <taxon>Sulfitobacter</taxon>
    </lineage>
</organism>
<name>A0A927HEW2_9RHOB</name>
<evidence type="ECO:0008006" key="4">
    <source>
        <dbReference type="Google" id="ProtNLM"/>
    </source>
</evidence>
<dbReference type="EMBL" id="JACTAG010000001">
    <property type="protein sequence ID" value="MBD3663804.1"/>
    <property type="molecule type" value="Genomic_DNA"/>
</dbReference>
<comment type="caution">
    <text evidence="2">The sequence shown here is derived from an EMBL/GenBank/DDBJ whole genome shotgun (WGS) entry which is preliminary data.</text>
</comment>
<feature type="region of interest" description="Disordered" evidence="1">
    <location>
        <begin position="44"/>
        <end position="82"/>
    </location>
</feature>
<keyword evidence="3" id="KW-1185">Reference proteome</keyword>
<sequence length="107" mass="12233">MAFPTKIATCCHCGSKAALRLNSGRQELACASCGAPLRNLKMLPSQKPDTRPAVTHQPKVRHYAAKPRKPVDQQKKYRKKSKRRGWFSKRFKDMAEDIFDVVEDIFD</sequence>
<proteinExistence type="predicted"/>
<gene>
    <name evidence="2" type="ORF">H9Q16_07720</name>
</gene>
<evidence type="ECO:0000313" key="2">
    <source>
        <dbReference type="EMBL" id="MBD3663804.1"/>
    </source>
</evidence>
<accession>A0A927HEW2</accession>
<protein>
    <recommendedName>
        <fullName evidence="4">TFIIB-type zinc ribbon-containing protein</fullName>
    </recommendedName>
</protein>
<evidence type="ECO:0000313" key="3">
    <source>
        <dbReference type="Proteomes" id="UP000635142"/>
    </source>
</evidence>
<dbReference type="AlphaFoldDB" id="A0A927HEW2"/>
<reference evidence="2" key="1">
    <citation type="submission" date="2020-08" db="EMBL/GenBank/DDBJ databases">
        <title>Sulfitobacter aestuariivivens sp. nov., isolated from a tidal flat.</title>
        <authorList>
            <person name="Park S."/>
            <person name="Yoon J.-H."/>
        </authorList>
    </citation>
    <scope>NUCLEOTIDE SEQUENCE</scope>
    <source>
        <strain evidence="2">TSTF-M16</strain>
    </source>
</reference>